<evidence type="ECO:0000256" key="1">
    <source>
        <dbReference type="ARBA" id="ARBA00004323"/>
    </source>
</evidence>
<dbReference type="Pfam" id="PF00777">
    <property type="entry name" value="Glyco_transf_29"/>
    <property type="match status" value="1"/>
</dbReference>
<accession>A0A914AL58</accession>
<keyword evidence="6" id="KW-0735">Signal-anchor</keyword>
<dbReference type="Gene3D" id="3.90.1480.20">
    <property type="entry name" value="Glycosyl transferase family 29"/>
    <property type="match status" value="1"/>
</dbReference>
<evidence type="ECO:0000256" key="2">
    <source>
        <dbReference type="ARBA" id="ARBA00006003"/>
    </source>
</evidence>
<feature type="transmembrane region" description="Helical" evidence="11">
    <location>
        <begin position="31"/>
        <end position="51"/>
    </location>
</feature>
<reference evidence="13" key="1">
    <citation type="submission" date="2022-11" db="UniProtKB">
        <authorList>
            <consortium name="EnsemblMetazoa"/>
        </authorList>
    </citation>
    <scope>IDENTIFICATION</scope>
</reference>
<keyword evidence="5 11" id="KW-0812">Transmembrane</keyword>
<comment type="subcellular location">
    <subcellularLocation>
        <location evidence="1">Golgi apparatus membrane</location>
        <topology evidence="1">Single-pass type II membrane protein</topology>
    </subcellularLocation>
</comment>
<keyword evidence="3" id="KW-0328">Glycosyltransferase</keyword>
<evidence type="ECO:0000256" key="7">
    <source>
        <dbReference type="ARBA" id="ARBA00022989"/>
    </source>
</evidence>
<keyword evidence="4" id="KW-0808">Transferase</keyword>
<keyword evidence="9 11" id="KW-0472">Membrane</keyword>
<dbReference type="GO" id="GO:0006491">
    <property type="term" value="P:N-glycan processing"/>
    <property type="evidence" value="ECO:0007669"/>
    <property type="project" value="TreeGrafter"/>
</dbReference>
<name>A0A914AL58_PATMI</name>
<dbReference type="OMA" id="NECLVED"/>
<dbReference type="EnsemblMetazoa" id="XM_038208373.1">
    <property type="protein sequence ID" value="XP_038064301.1"/>
    <property type="gene ID" value="LOC119734806"/>
</dbReference>
<dbReference type="InterPro" id="IPR001675">
    <property type="entry name" value="Glyco_trans_29"/>
</dbReference>
<evidence type="ECO:0000256" key="4">
    <source>
        <dbReference type="ARBA" id="ARBA00022679"/>
    </source>
</evidence>
<dbReference type="CDD" id="cd23963">
    <property type="entry name" value="GT29_ST8SIA"/>
    <property type="match status" value="1"/>
</dbReference>
<proteinExistence type="inferred from homology"/>
<evidence type="ECO:0000256" key="6">
    <source>
        <dbReference type="ARBA" id="ARBA00022968"/>
    </source>
</evidence>
<feature type="signal peptide" evidence="12">
    <location>
        <begin position="1"/>
        <end position="18"/>
    </location>
</feature>
<evidence type="ECO:0000256" key="8">
    <source>
        <dbReference type="ARBA" id="ARBA00023034"/>
    </source>
</evidence>
<evidence type="ECO:0000313" key="14">
    <source>
        <dbReference type="Proteomes" id="UP000887568"/>
    </source>
</evidence>
<dbReference type="InterPro" id="IPR038578">
    <property type="entry name" value="GT29-like_sf"/>
</dbReference>
<dbReference type="GO" id="GO:0000139">
    <property type="term" value="C:Golgi membrane"/>
    <property type="evidence" value="ECO:0007669"/>
    <property type="project" value="UniProtKB-SubCell"/>
</dbReference>
<organism evidence="13 14">
    <name type="scientific">Patiria miniata</name>
    <name type="common">Bat star</name>
    <name type="synonym">Asterina miniata</name>
    <dbReference type="NCBI Taxonomy" id="46514"/>
    <lineage>
        <taxon>Eukaryota</taxon>
        <taxon>Metazoa</taxon>
        <taxon>Echinodermata</taxon>
        <taxon>Eleutherozoa</taxon>
        <taxon>Asterozoa</taxon>
        <taxon>Asteroidea</taxon>
        <taxon>Valvatacea</taxon>
        <taxon>Valvatida</taxon>
        <taxon>Asterinidae</taxon>
        <taxon>Patiria</taxon>
    </lineage>
</organism>
<dbReference type="InterPro" id="IPR050943">
    <property type="entry name" value="Glycosyltr_29_Sialyltrsf"/>
</dbReference>
<comment type="similarity">
    <text evidence="2">Belongs to the glycosyltransferase 29 family.</text>
</comment>
<keyword evidence="10" id="KW-0325">Glycoprotein</keyword>
<dbReference type="PANTHER" id="PTHR11987:SF52">
    <property type="entry name" value="CMP-N-ACETYLNEURAMINATE-POLY-ALPHA-2, 8-SIALYLTRANSFERASE-LIKE ISOFORM X1"/>
    <property type="match status" value="1"/>
</dbReference>
<evidence type="ECO:0000256" key="9">
    <source>
        <dbReference type="ARBA" id="ARBA00023136"/>
    </source>
</evidence>
<evidence type="ECO:0000256" key="11">
    <source>
        <dbReference type="SAM" id="Phobius"/>
    </source>
</evidence>
<evidence type="ECO:0000256" key="10">
    <source>
        <dbReference type="ARBA" id="ARBA00023180"/>
    </source>
</evidence>
<dbReference type="GeneID" id="119734806"/>
<dbReference type="GO" id="GO:0009311">
    <property type="term" value="P:oligosaccharide metabolic process"/>
    <property type="evidence" value="ECO:0007669"/>
    <property type="project" value="TreeGrafter"/>
</dbReference>
<keyword evidence="14" id="KW-1185">Reference proteome</keyword>
<evidence type="ECO:0000256" key="12">
    <source>
        <dbReference type="SAM" id="SignalP"/>
    </source>
</evidence>
<dbReference type="OrthoDB" id="10264956at2759"/>
<evidence type="ECO:0000313" key="13">
    <source>
        <dbReference type="EnsemblMetazoa" id="XP_038064301.1"/>
    </source>
</evidence>
<protein>
    <submittedName>
        <fullName evidence="13">Uncharacterized protein</fullName>
    </submittedName>
</protein>
<evidence type="ECO:0000256" key="5">
    <source>
        <dbReference type="ARBA" id="ARBA00022692"/>
    </source>
</evidence>
<dbReference type="Proteomes" id="UP000887568">
    <property type="component" value="Unplaced"/>
</dbReference>
<keyword evidence="8" id="KW-0333">Golgi apparatus</keyword>
<sequence length="411" mass="46752">MLFCLLTTLFMVLHESHESSIKASAMIHSKFLLLCLVVSLVFSFLVTAMLIKRELWSCNTSREVPGPAHIPAHIPAAIHAELPSALPKYTPKKFDKFTQKMKEVTLQCKNVCSERADDICVPLDLAIFIYRGDLPAEQHTYDRQKPIVRLPLIDATKHLPKSMIVNECLVEDHFRDVQLLPHQGSCAIVGNSGILLGSGCGTAIDAHDFVIRANLAPISGFEKDVGHKANLSAFNTETLVWFSSSLLENPKPEYVQYKDRYLNHVHSLNDSIVWYLKHLRPPHDDMFRNVTNAIRHFKNSKARFAYSWKPISIEKKWNLSKRGTLGFDMFVVAQTFCTSISLYGFYPFHKDSKGKSIPHHYYEEMPEFSYQESSHDFSLEYKKLQELDAKGDLKHVVGVCKPHAEDHGHSS</sequence>
<feature type="chain" id="PRO_5037493337" evidence="12">
    <location>
        <begin position="19"/>
        <end position="411"/>
    </location>
</feature>
<keyword evidence="12" id="KW-0732">Signal</keyword>
<keyword evidence="7 11" id="KW-1133">Transmembrane helix</keyword>
<dbReference type="PANTHER" id="PTHR11987">
    <property type="entry name" value="ALPHA-2,8-SIALYLTRANSFERASE"/>
    <property type="match status" value="1"/>
</dbReference>
<dbReference type="AlphaFoldDB" id="A0A914AL58"/>
<evidence type="ECO:0000256" key="3">
    <source>
        <dbReference type="ARBA" id="ARBA00022676"/>
    </source>
</evidence>
<dbReference type="GO" id="GO:0003828">
    <property type="term" value="F:alpha-N-acetylneuraminate alpha-2,8-sialyltransferase activity"/>
    <property type="evidence" value="ECO:0007669"/>
    <property type="project" value="TreeGrafter"/>
</dbReference>
<dbReference type="RefSeq" id="XP_038064301.1">
    <property type="nucleotide sequence ID" value="XM_038208373.1"/>
</dbReference>